<dbReference type="Pfam" id="PF13086">
    <property type="entry name" value="AAA_11"/>
    <property type="match status" value="2"/>
</dbReference>
<reference evidence="6 7" key="1">
    <citation type="journal article" date="2024" name="J. Plant Pathol.">
        <title>Sequence and assembly of the genome of Seiridium unicorne, isolate CBS 538.82, causal agent of cypress canker disease.</title>
        <authorList>
            <person name="Scali E."/>
            <person name="Rocca G.D."/>
            <person name="Danti R."/>
            <person name="Garbelotto M."/>
            <person name="Barberini S."/>
            <person name="Baroncelli R."/>
            <person name="Emiliani G."/>
        </authorList>
    </citation>
    <scope>NUCLEOTIDE SEQUENCE [LARGE SCALE GENOMIC DNA]</scope>
    <source>
        <strain evidence="6 7">BM-138-508</strain>
    </source>
</reference>
<dbReference type="CDD" id="cd18808">
    <property type="entry name" value="SF1_C_Upf1"/>
    <property type="match status" value="1"/>
</dbReference>
<dbReference type="EMBL" id="JARVKF010000223">
    <property type="protein sequence ID" value="KAK9420830.1"/>
    <property type="molecule type" value="Genomic_DNA"/>
</dbReference>
<dbReference type="PANTHER" id="PTHR10887">
    <property type="entry name" value="DNA2/NAM7 HELICASE FAMILY"/>
    <property type="match status" value="1"/>
</dbReference>
<gene>
    <name evidence="6" type="ORF">SUNI508_00921</name>
</gene>
<feature type="domain" description="DNA2/NAM7 helicase helicase" evidence="3">
    <location>
        <begin position="299"/>
        <end position="422"/>
    </location>
</feature>
<evidence type="ECO:0000256" key="1">
    <source>
        <dbReference type="ARBA" id="ARBA00022806"/>
    </source>
</evidence>
<keyword evidence="7" id="KW-1185">Reference proteome</keyword>
<dbReference type="InterPro" id="IPR047187">
    <property type="entry name" value="SF1_C_Upf1"/>
</dbReference>
<feature type="compositionally biased region" description="Acidic residues" evidence="2">
    <location>
        <begin position="1276"/>
        <end position="1285"/>
    </location>
</feature>
<dbReference type="Gene3D" id="3.40.50.300">
    <property type="entry name" value="P-loop containing nucleotide triphosphate hydrolases"/>
    <property type="match status" value="3"/>
</dbReference>
<dbReference type="Proteomes" id="UP001408356">
    <property type="component" value="Unassembled WGS sequence"/>
</dbReference>
<dbReference type="InterPro" id="IPR045055">
    <property type="entry name" value="DNA2/NAM7-like"/>
</dbReference>
<keyword evidence="6" id="KW-0067">ATP-binding</keyword>
<evidence type="ECO:0000256" key="2">
    <source>
        <dbReference type="SAM" id="MobiDB-lite"/>
    </source>
</evidence>
<keyword evidence="1 6" id="KW-0378">Hydrolase</keyword>
<feature type="domain" description="DNA2/NAM7 helicase helicase" evidence="3">
    <location>
        <begin position="619"/>
        <end position="682"/>
    </location>
</feature>
<evidence type="ECO:0000259" key="4">
    <source>
        <dbReference type="Pfam" id="PF13087"/>
    </source>
</evidence>
<organism evidence="6 7">
    <name type="scientific">Seiridium unicorne</name>
    <dbReference type="NCBI Taxonomy" id="138068"/>
    <lineage>
        <taxon>Eukaryota</taxon>
        <taxon>Fungi</taxon>
        <taxon>Dikarya</taxon>
        <taxon>Ascomycota</taxon>
        <taxon>Pezizomycotina</taxon>
        <taxon>Sordariomycetes</taxon>
        <taxon>Xylariomycetidae</taxon>
        <taxon>Amphisphaeriales</taxon>
        <taxon>Sporocadaceae</taxon>
        <taxon>Seiridium</taxon>
    </lineage>
</organism>
<name>A0ABR2V1N2_9PEZI</name>
<dbReference type="InterPro" id="IPR041677">
    <property type="entry name" value="DNA2/NAM7_AAA_11"/>
</dbReference>
<evidence type="ECO:0000259" key="5">
    <source>
        <dbReference type="Pfam" id="PF25396"/>
    </source>
</evidence>
<dbReference type="InterPro" id="IPR041679">
    <property type="entry name" value="DNA2/NAM7-like_C"/>
</dbReference>
<evidence type="ECO:0000259" key="3">
    <source>
        <dbReference type="Pfam" id="PF13086"/>
    </source>
</evidence>
<dbReference type="Pfam" id="PF25396">
    <property type="entry name" value="ZNFX1"/>
    <property type="match status" value="1"/>
</dbReference>
<keyword evidence="1 6" id="KW-0347">Helicase</keyword>
<dbReference type="GO" id="GO:0004386">
    <property type="term" value="F:helicase activity"/>
    <property type="evidence" value="ECO:0007669"/>
    <property type="project" value="UniProtKB-KW"/>
</dbReference>
<sequence>MAQEGLDLTIGHVGHDLPPFQPGGEWLGLPELPTPAELNPDGDADSIAASVMRHLGENDVSRPYGSKEEYLETHYRLNREEGITFLRLGVSEYKRNPLMMDNDNTCVYTKVFVQGYLMTKIGPVCRIQFSTQRAGKRIRWTTSQRLTPGTIVAISTATDNFKSICKTAVVADRPIRAGLEKKPPTIEILWADTTDIVIDPTQELVMIESRRGYFEAVRHTLVALQQAARLDSPLTKYLVEGSGVDGEPSYITNNSRMDLTPLLHRLPEDPVLKGRLLRSYENYNVLGGIPSDIGQYTSLDNSQLQAVHRILTKELAIVQGPPGTGKTYTSVQSLRCMVSTLTAGMTKAPEEVIIVSAETNHAVDQILAHLVGSGIKVVRLGGRTRDDEIRKQSLFNLRQRVQSGRDKNMNTLEAARKRCIDESERVLSEVLPREPLDSNLLLERGIITKEQFDSLSGDEWTWQPAPGKPGGVISEWLGDHLEDISACRTYDPVFDNEEIFEEGGGDGADTSKFELDADDPTIDDDSIHLKGTWVGVNRQWGGANPNNIALDNAQIPRQLRKQNLWEIEQKWRGPIYEYWLLKLLKIGREALCDIFAKYKRVCDDIKTNGWARDVRCIKLMNIQIIGCTTTGLSKYRGLLAALKPKTILIEEAAQSREAHVAAALLPSLQQLILVGDHQQLVPHCDVPGLAGTFHNLTVSMFERLVSHLQLPFTVLIQQRRMVPEIRALLNPFYPDLGDHPVVWDKAHRPAVPGMVFNSYLFDHDWEEGTDVETLSKYNLKEAEMVIQFARYLMQNGVLAEQITILTFYRGQRKKILMLARKCLTPDFGHSNINVCTVDSYQGEENDIILLSLVRSVPHNRPAVAGFVGDMNRGVVSISRARRGLYIFGNIQNLARATETSRFMWGNVRATLDELNRYDAGGSHLPLLCQNHGKVTYAAGPNDLKNRYGGCEEKCTGVFQPCGHSCEQFCHPMPHENLTCQHDCKRKLQCGHACDQKCGDKCCCGKKCAEFISQMKRPTLPGQSGTPGQSNNSVLVPTNNWSTYVAAHDDANRRTNVPKTAPNTDVLGQSVQSTPTNVRDEYRQISVGMKGQRKVGENVVARPAVNVNKTPSGTITAGDQHSRTSSGQDVTLTPTHVARRAPQKFSSTLMSHGTMPQLAGYNDLANRVLQAGRGAGSARNPNRGPGRGGNQGVGFGRNFMPPTQPSFRRQGEAGGLPTTYGTARRQELASQGIGNTQSRAETSQPSPGNLTMDVLSQQVNRIRTPSPDARTVKDWEESTDDEEEEPLDAKLRRMNLEAAANPPGAGEEDLITF</sequence>
<dbReference type="CDD" id="cd06008">
    <property type="entry name" value="NF-X1-zinc-finger"/>
    <property type="match status" value="1"/>
</dbReference>
<dbReference type="Pfam" id="PF13087">
    <property type="entry name" value="AAA_12"/>
    <property type="match status" value="1"/>
</dbReference>
<dbReference type="PANTHER" id="PTHR10887:SF341">
    <property type="entry name" value="NFX1-TYPE ZINC FINGER-CONTAINING PROTEIN 1"/>
    <property type="match status" value="1"/>
</dbReference>
<dbReference type="GO" id="GO:0005524">
    <property type="term" value="F:ATP binding"/>
    <property type="evidence" value="ECO:0007669"/>
    <property type="project" value="UniProtKB-KW"/>
</dbReference>
<protein>
    <submittedName>
        <fullName evidence="6">Helicase ATP-binding domain-containing protein</fullName>
    </submittedName>
</protein>
<feature type="region of interest" description="Disordered" evidence="2">
    <location>
        <begin position="1107"/>
        <end position="1128"/>
    </location>
</feature>
<accession>A0ABR2V1N2</accession>
<evidence type="ECO:0000313" key="6">
    <source>
        <dbReference type="EMBL" id="KAK9420830.1"/>
    </source>
</evidence>
<feature type="region of interest" description="Disordered" evidence="2">
    <location>
        <begin position="1172"/>
        <end position="1249"/>
    </location>
</feature>
<proteinExistence type="predicted"/>
<feature type="region of interest" description="Disordered" evidence="2">
    <location>
        <begin position="1262"/>
        <end position="1286"/>
    </location>
</feature>
<feature type="domain" description="ZNFX1" evidence="5">
    <location>
        <begin position="101"/>
        <end position="210"/>
    </location>
</feature>
<keyword evidence="6" id="KW-0547">Nucleotide-binding</keyword>
<comment type="caution">
    <text evidence="6">The sequence shown here is derived from an EMBL/GenBank/DDBJ whole genome shotgun (WGS) entry which is preliminary data.</text>
</comment>
<dbReference type="InterPro" id="IPR057373">
    <property type="entry name" value="ZNFX1"/>
</dbReference>
<feature type="compositionally biased region" description="Gly residues" evidence="2">
    <location>
        <begin position="1184"/>
        <end position="1194"/>
    </location>
</feature>
<evidence type="ECO:0000313" key="7">
    <source>
        <dbReference type="Proteomes" id="UP001408356"/>
    </source>
</evidence>
<dbReference type="InterPro" id="IPR027417">
    <property type="entry name" value="P-loop_NTPase"/>
</dbReference>
<dbReference type="SUPFAM" id="SSF52540">
    <property type="entry name" value="P-loop containing nucleoside triphosphate hydrolases"/>
    <property type="match status" value="1"/>
</dbReference>
<feature type="domain" description="DNA2/NAM7 helicase-like C-terminal" evidence="4">
    <location>
        <begin position="697"/>
        <end position="890"/>
    </location>
</feature>
<feature type="compositionally biased region" description="Polar residues" evidence="2">
    <location>
        <begin position="1227"/>
        <end position="1249"/>
    </location>
</feature>